<feature type="region of interest" description="Disordered" evidence="1">
    <location>
        <begin position="255"/>
        <end position="284"/>
    </location>
</feature>
<name>A0AA38NW00_9AGAR</name>
<dbReference type="EMBL" id="MU807318">
    <property type="protein sequence ID" value="KAJ3831654.1"/>
    <property type="molecule type" value="Genomic_DNA"/>
</dbReference>
<dbReference type="Proteomes" id="UP001163846">
    <property type="component" value="Unassembled WGS sequence"/>
</dbReference>
<protein>
    <submittedName>
        <fullName evidence="2">Uncharacterized protein</fullName>
    </submittedName>
</protein>
<feature type="region of interest" description="Disordered" evidence="1">
    <location>
        <begin position="203"/>
        <end position="224"/>
    </location>
</feature>
<dbReference type="AlphaFoldDB" id="A0AA38NW00"/>
<evidence type="ECO:0000313" key="3">
    <source>
        <dbReference type="Proteomes" id="UP001163846"/>
    </source>
</evidence>
<accession>A0AA38NW00</accession>
<evidence type="ECO:0000313" key="2">
    <source>
        <dbReference type="EMBL" id="KAJ3831654.1"/>
    </source>
</evidence>
<reference evidence="2" key="1">
    <citation type="submission" date="2022-08" db="EMBL/GenBank/DDBJ databases">
        <authorList>
            <consortium name="DOE Joint Genome Institute"/>
            <person name="Min B."/>
            <person name="Riley R."/>
            <person name="Sierra-Patev S."/>
            <person name="Naranjo-Ortiz M."/>
            <person name="Looney B."/>
            <person name="Konkel Z."/>
            <person name="Slot J.C."/>
            <person name="Sakamoto Y."/>
            <person name="Steenwyk J.L."/>
            <person name="Rokas A."/>
            <person name="Carro J."/>
            <person name="Camarero S."/>
            <person name="Ferreira P."/>
            <person name="Molpeceres G."/>
            <person name="Ruiz-Duenas F.J."/>
            <person name="Serrano A."/>
            <person name="Henrissat B."/>
            <person name="Drula E."/>
            <person name="Hughes K.W."/>
            <person name="Mata J.L."/>
            <person name="Ishikawa N.K."/>
            <person name="Vargas-Isla R."/>
            <person name="Ushijima S."/>
            <person name="Smith C.A."/>
            <person name="Ahrendt S."/>
            <person name="Andreopoulos W."/>
            <person name="He G."/>
            <person name="Labutti K."/>
            <person name="Lipzen A."/>
            <person name="Ng V."/>
            <person name="Sandor L."/>
            <person name="Barry K."/>
            <person name="Martinez A.T."/>
            <person name="Xiao Y."/>
            <person name="Gibbons J.G."/>
            <person name="Terashima K."/>
            <person name="Hibbett D.S."/>
            <person name="Grigoriev I.V."/>
        </authorList>
    </citation>
    <scope>NUCLEOTIDE SEQUENCE</scope>
    <source>
        <strain evidence="2">TFB9207</strain>
    </source>
</reference>
<keyword evidence="3" id="KW-1185">Reference proteome</keyword>
<comment type="caution">
    <text evidence="2">The sequence shown here is derived from an EMBL/GenBank/DDBJ whole genome shotgun (WGS) entry which is preliminary data.</text>
</comment>
<sequence>MSSYFYGQYFVSFLTVLPPLPDRALEVCFPSSLFPSLPHSLWTWTTQERYQGHGRGRRECEDKREDRSEDMSEDRGMWMTTRKLNTATSGHQHGKMGWKTPREMNKDQGDETTRRRRTTERGIRGSADESEELLASRIDFGDHDDTRPKLYHNEDRWMNRVTTGTNTTRGRNCETENKRDAMITGSQCILVVSTFGVRGNRDDDLTTRSRGSELGGAGTTMTSGDTKVMNNKVVAGTEDLVIRQFEERCGRLRGIDAKQHGDGEPLKIQDQRERGTRVENERKR</sequence>
<feature type="compositionally biased region" description="Basic and acidic residues" evidence="1">
    <location>
        <begin position="100"/>
        <end position="127"/>
    </location>
</feature>
<feature type="region of interest" description="Disordered" evidence="1">
    <location>
        <begin position="52"/>
        <end position="75"/>
    </location>
</feature>
<evidence type="ECO:0000256" key="1">
    <source>
        <dbReference type="SAM" id="MobiDB-lite"/>
    </source>
</evidence>
<proteinExistence type="predicted"/>
<organism evidence="2 3">
    <name type="scientific">Lentinula raphanica</name>
    <dbReference type="NCBI Taxonomy" id="153919"/>
    <lineage>
        <taxon>Eukaryota</taxon>
        <taxon>Fungi</taxon>
        <taxon>Dikarya</taxon>
        <taxon>Basidiomycota</taxon>
        <taxon>Agaricomycotina</taxon>
        <taxon>Agaricomycetes</taxon>
        <taxon>Agaricomycetidae</taxon>
        <taxon>Agaricales</taxon>
        <taxon>Marasmiineae</taxon>
        <taxon>Omphalotaceae</taxon>
        <taxon>Lentinula</taxon>
    </lineage>
</organism>
<feature type="compositionally biased region" description="Basic and acidic residues" evidence="1">
    <location>
        <begin position="57"/>
        <end position="75"/>
    </location>
</feature>
<feature type="compositionally biased region" description="Basic and acidic residues" evidence="1">
    <location>
        <begin position="139"/>
        <end position="148"/>
    </location>
</feature>
<feature type="region of interest" description="Disordered" evidence="1">
    <location>
        <begin position="88"/>
        <end position="148"/>
    </location>
</feature>
<gene>
    <name evidence="2" type="ORF">F5878DRAFT_647451</name>
</gene>